<dbReference type="SUPFAM" id="SSF53067">
    <property type="entry name" value="Actin-like ATPase domain"/>
    <property type="match status" value="2"/>
</dbReference>
<gene>
    <name evidence="5" type="ORF">GSBLH_T00002953001</name>
</gene>
<comment type="similarity">
    <text evidence="3">Belongs to the heat shock protein 70 family.</text>
</comment>
<dbReference type="InterPro" id="IPR013126">
    <property type="entry name" value="Hsp_70_fam"/>
</dbReference>
<dbReference type="OMA" id="RYIRCAI"/>
<dbReference type="GO" id="GO:0140662">
    <property type="term" value="F:ATP-dependent protein folding chaperone"/>
    <property type="evidence" value="ECO:0007669"/>
    <property type="project" value="InterPro"/>
</dbReference>
<evidence type="ECO:0000313" key="6">
    <source>
        <dbReference type="Proteomes" id="UP000008312"/>
    </source>
</evidence>
<reference evidence="5" key="1">
    <citation type="submission" date="2010-02" db="EMBL/GenBank/DDBJ databases">
        <title>Sequencing and annotation of the Blastocystis hominis genome.</title>
        <authorList>
            <person name="Wincker P."/>
        </authorList>
    </citation>
    <scope>NUCLEOTIDE SEQUENCE</scope>
    <source>
        <strain evidence="5">Singapore isolate B</strain>
    </source>
</reference>
<protein>
    <recommendedName>
        <fullName evidence="7">Heat shock protein 70</fullName>
    </recommendedName>
</protein>
<feature type="coiled-coil region" evidence="4">
    <location>
        <begin position="302"/>
        <end position="331"/>
    </location>
</feature>
<name>D8M4K8_BLAHO</name>
<dbReference type="Gene3D" id="3.90.640.10">
    <property type="entry name" value="Actin, Chain A, domain 4"/>
    <property type="match status" value="1"/>
</dbReference>
<dbReference type="EMBL" id="FN668653">
    <property type="protein sequence ID" value="CBK22997.2"/>
    <property type="molecule type" value="Genomic_DNA"/>
</dbReference>
<evidence type="ECO:0000256" key="2">
    <source>
        <dbReference type="ARBA" id="ARBA00022840"/>
    </source>
</evidence>
<dbReference type="Gene3D" id="3.30.420.40">
    <property type="match status" value="2"/>
</dbReference>
<sequence length="554" mass="62623">MNLQRNEYVLGIDLGTTNTCAAIMTSRTPDPIVISYSDSSRLLKSCVKYSKPFDVGSAAYKHLTYGLPGVVKNSKRIIGRYYKDEVVQKCVKDHLCGAEIKEVKGKPVFVIDDTTLVSPSDVSSAIIRRVVEKADEFVKRAYGDEMKCLKIAVTFPAHFDNNQRTATLLAVEKAGISKERLTMLNEPSAAAFYYCKSNKIDNQTILVYDLGGGTFDVSIVRVEGNDYKVLKYAGNSFLGGADIDSLFAKIIETKYKEEYDVPLIDTNNERIRRRYYLRLNAIAEQTKIQLSNFETVDADLSVFEIQNKNDSEEEEEEEEEEEIMLDVTREELNNCIKELVNQTIDTVEKCVKDCNMNVSDIDRVVMIGGSSRLTMVRDRLRKLFGDEKLSGAVNPDEAVACGACLSLVEKLHLTDRIVYSLGQKLRGGLVQCLIPRQTAIKFTSKEISTHPAGDFTRYIRCAIYQGNADKEGDTSETTDQCVLIEEYKLEGYDYAPASEITFLTTFTIDEWGIIHVIDKYKEKNKVLVDKMFRWEEPIETNCNTNQVILQRVLK</sequence>
<dbReference type="InterPro" id="IPR043129">
    <property type="entry name" value="ATPase_NBD"/>
</dbReference>
<keyword evidence="2 3" id="KW-0067">ATP-binding</keyword>
<dbReference type="GO" id="GO:0005524">
    <property type="term" value="F:ATP binding"/>
    <property type="evidence" value="ECO:0007669"/>
    <property type="project" value="UniProtKB-KW"/>
</dbReference>
<accession>D8M4K8</accession>
<dbReference type="InParanoid" id="D8M4K8"/>
<dbReference type="OrthoDB" id="6718630at2759"/>
<keyword evidence="6" id="KW-1185">Reference proteome</keyword>
<organism evidence="5">
    <name type="scientific">Blastocystis hominis</name>
    <dbReference type="NCBI Taxonomy" id="12968"/>
    <lineage>
        <taxon>Eukaryota</taxon>
        <taxon>Sar</taxon>
        <taxon>Stramenopiles</taxon>
        <taxon>Bigyra</taxon>
        <taxon>Opalozoa</taxon>
        <taxon>Opalinata</taxon>
        <taxon>Blastocystidae</taxon>
        <taxon>Blastocystis</taxon>
    </lineage>
</organism>
<dbReference type="Gene3D" id="2.60.34.10">
    <property type="entry name" value="Substrate Binding Domain Of DNAk, Chain A, domain 1"/>
    <property type="match status" value="1"/>
</dbReference>
<dbReference type="AlphaFoldDB" id="D8M4K8"/>
<dbReference type="Proteomes" id="UP000008312">
    <property type="component" value="Unassembled WGS sequence"/>
</dbReference>
<dbReference type="Pfam" id="PF00012">
    <property type="entry name" value="HSP70"/>
    <property type="match status" value="1"/>
</dbReference>
<dbReference type="RefSeq" id="XP_012897045.1">
    <property type="nucleotide sequence ID" value="XM_013041591.1"/>
</dbReference>
<evidence type="ECO:0000256" key="1">
    <source>
        <dbReference type="ARBA" id="ARBA00022741"/>
    </source>
</evidence>
<keyword evidence="4" id="KW-0175">Coiled coil</keyword>
<dbReference type="InterPro" id="IPR029047">
    <property type="entry name" value="HSP70_peptide-bd_sf"/>
</dbReference>
<dbReference type="PRINTS" id="PR00301">
    <property type="entry name" value="HEATSHOCK70"/>
</dbReference>
<evidence type="ECO:0000256" key="3">
    <source>
        <dbReference type="RuleBase" id="RU003322"/>
    </source>
</evidence>
<proteinExistence type="inferred from homology"/>
<evidence type="ECO:0008006" key="7">
    <source>
        <dbReference type="Google" id="ProtNLM"/>
    </source>
</evidence>
<dbReference type="PROSITE" id="PS00329">
    <property type="entry name" value="HSP70_2"/>
    <property type="match status" value="1"/>
</dbReference>
<dbReference type="PANTHER" id="PTHR19375">
    <property type="entry name" value="HEAT SHOCK PROTEIN 70KDA"/>
    <property type="match status" value="1"/>
</dbReference>
<evidence type="ECO:0000313" key="5">
    <source>
        <dbReference type="EMBL" id="CBK22997.2"/>
    </source>
</evidence>
<keyword evidence="1 3" id="KW-0547">Nucleotide-binding</keyword>
<dbReference type="SUPFAM" id="SSF100920">
    <property type="entry name" value="Heat shock protein 70kD (HSP70), peptide-binding domain"/>
    <property type="match status" value="1"/>
</dbReference>
<evidence type="ECO:0000256" key="4">
    <source>
        <dbReference type="SAM" id="Coils"/>
    </source>
</evidence>
<dbReference type="GeneID" id="24920081"/>
<dbReference type="InterPro" id="IPR018181">
    <property type="entry name" value="Heat_shock_70_CS"/>
</dbReference>